<dbReference type="RefSeq" id="WP_011973081.1">
    <property type="nucleotide sequence ID" value="NC_009635.1"/>
</dbReference>
<proteinExistence type="predicted"/>
<name>A6UTX7_META3</name>
<dbReference type="InterPro" id="IPR011313">
    <property type="entry name" value="Prd_NiFe_hyd_3_EhaF"/>
</dbReference>
<gene>
    <name evidence="2" type="ordered locus">Maeo_0362</name>
</gene>
<sequence>MNLNLGKLLNYISKPSVVPRMFAGFLCIIMFVEFFAPTSLNDDQLYPKALPQEQIFKSSLAPYDRGGIPLEQPANIKSQYPQFEPTIGKITAYLSPLSIWIAEKTPYLGTTIVATPGGIIDEILYYTRGFDTILESLTLLISFMIFSYIYLGRNEVE</sequence>
<organism evidence="2 3">
    <name type="scientific">Methanococcus aeolicus (strain ATCC BAA-1280 / DSM 17508 / OCM 812 / Nankai-3)</name>
    <dbReference type="NCBI Taxonomy" id="419665"/>
    <lineage>
        <taxon>Archaea</taxon>
        <taxon>Methanobacteriati</taxon>
        <taxon>Methanobacteriota</taxon>
        <taxon>Methanomada group</taxon>
        <taxon>Methanococci</taxon>
        <taxon>Methanococcales</taxon>
        <taxon>Methanococcaceae</taxon>
        <taxon>Methanococcus</taxon>
    </lineage>
</organism>
<reference evidence="2" key="1">
    <citation type="submission" date="2007-06" db="EMBL/GenBank/DDBJ databases">
        <title>Complete sequence of Methanococcus aeolicus Nankai-3.</title>
        <authorList>
            <consortium name="US DOE Joint Genome Institute"/>
            <person name="Copeland A."/>
            <person name="Lucas S."/>
            <person name="Lapidus A."/>
            <person name="Barry K."/>
            <person name="Glavina del Rio T."/>
            <person name="Dalin E."/>
            <person name="Tice H."/>
            <person name="Pitluck S."/>
            <person name="Chain P."/>
            <person name="Malfatti S."/>
            <person name="Shin M."/>
            <person name="Vergez L."/>
            <person name="Schmutz J."/>
            <person name="Larimer F."/>
            <person name="Land M."/>
            <person name="Hauser L."/>
            <person name="Kyrpides N."/>
            <person name="Lykidis A."/>
            <person name="Sieprawska-Lupa M."/>
            <person name="Whitman W.B."/>
            <person name="Richardson P."/>
        </authorList>
    </citation>
    <scope>NUCLEOTIDE SEQUENCE [LARGE SCALE GENOMIC DNA]</scope>
    <source>
        <strain evidence="2">Nankai-3</strain>
    </source>
</reference>
<evidence type="ECO:0008006" key="4">
    <source>
        <dbReference type="Google" id="ProtNLM"/>
    </source>
</evidence>
<feature type="transmembrane region" description="Helical" evidence="1">
    <location>
        <begin position="21"/>
        <end position="40"/>
    </location>
</feature>
<dbReference type="OrthoDB" id="116966at2157"/>
<evidence type="ECO:0000313" key="3">
    <source>
        <dbReference type="Proteomes" id="UP000001106"/>
    </source>
</evidence>
<dbReference type="Proteomes" id="UP000001106">
    <property type="component" value="Chromosome"/>
</dbReference>
<keyword evidence="3" id="KW-1185">Reference proteome</keyword>
<protein>
    <recommendedName>
        <fullName evidence="4">(NiFe)-hydrogenase-3-type complex Eha, membrane protein EhaF</fullName>
    </recommendedName>
</protein>
<dbReference type="AlphaFoldDB" id="A6UTX7"/>
<accession>A6UTX7</accession>
<dbReference type="KEGG" id="mae:Maeo_0362"/>
<dbReference type="GeneID" id="5327766"/>
<keyword evidence="1" id="KW-1133">Transmembrane helix</keyword>
<keyword evidence="1" id="KW-0812">Transmembrane</keyword>
<dbReference type="EMBL" id="CP000743">
    <property type="protein sequence ID" value="ABR55949.1"/>
    <property type="molecule type" value="Genomic_DNA"/>
</dbReference>
<dbReference type="STRING" id="419665.Maeo_0362"/>
<dbReference type="PIRSF" id="PIRSF019373">
    <property type="entry name" value="EhaF"/>
    <property type="match status" value="1"/>
</dbReference>
<dbReference type="HOGENOM" id="CLU_1639963_0_0_2"/>
<keyword evidence="1" id="KW-0472">Membrane</keyword>
<dbReference type="Pfam" id="PF09879">
    <property type="entry name" value="EhaF"/>
    <property type="match status" value="1"/>
</dbReference>
<dbReference type="eggNOG" id="arCOG04831">
    <property type="taxonomic scope" value="Archaea"/>
</dbReference>
<evidence type="ECO:0000256" key="1">
    <source>
        <dbReference type="SAM" id="Phobius"/>
    </source>
</evidence>
<feature type="transmembrane region" description="Helical" evidence="1">
    <location>
        <begin position="133"/>
        <end position="151"/>
    </location>
</feature>
<evidence type="ECO:0000313" key="2">
    <source>
        <dbReference type="EMBL" id="ABR55949.1"/>
    </source>
</evidence>